<dbReference type="InParanoid" id="G3JGQ1"/>
<gene>
    <name evidence="2" type="ORF">CCM_04693</name>
</gene>
<dbReference type="OMA" id="GTNYYSH"/>
<dbReference type="EMBL" id="JH126401">
    <property type="protein sequence ID" value="EGX93320.1"/>
    <property type="molecule type" value="Genomic_DNA"/>
</dbReference>
<sequence>MPKKRHLTYLKSPQAPSPSGAVKNKPNKSVNELLTQLRHTSLASSSTPGPPASSPLHANIPTVPPALRHILQIPETPAPRPRRTLRPRFDCHGRRLPAGPPPPRSWTSPSHGQQLAPLPECQAESRNALANISLPGMHHPSPTSLIGLVIARLAVNWDFHRAYDQHYLCDVPCHLKPALMREISIHSPAGLALGDIKTLLLRRSQGDNDNHDGGGLPLLSVIDPELTALDLTGSLGRSLALRDVTALLFPARPTAPVPEETQDSWDANEDIPPARPSYALMPNLTHVSLAIHPEHTENASWRDLLTLAPRLGSITHLSLAYWPEPCLLQSAKLATVGSPQGYRIPYGGTNYYSHSIDHDWSEALLVLKKLSQSLYTLEFLDLTGCASWFQALKLADEHDYVDWVGSWGKITRLRLKMGWALADDAEPSTRAAHRDAAETAVSVERHITTARGGRGRFITVER</sequence>
<organism evidence="2 3">
    <name type="scientific">Cordyceps militaris (strain CM01)</name>
    <name type="common">Caterpillar fungus</name>
    <dbReference type="NCBI Taxonomy" id="983644"/>
    <lineage>
        <taxon>Eukaryota</taxon>
        <taxon>Fungi</taxon>
        <taxon>Dikarya</taxon>
        <taxon>Ascomycota</taxon>
        <taxon>Pezizomycotina</taxon>
        <taxon>Sordariomycetes</taxon>
        <taxon>Hypocreomycetidae</taxon>
        <taxon>Hypocreales</taxon>
        <taxon>Cordycipitaceae</taxon>
        <taxon>Cordyceps</taxon>
    </lineage>
</organism>
<dbReference type="GeneID" id="18166715"/>
<proteinExistence type="predicted"/>
<keyword evidence="3" id="KW-1185">Reference proteome</keyword>
<feature type="region of interest" description="Disordered" evidence="1">
    <location>
        <begin position="1"/>
        <end position="115"/>
    </location>
</feature>
<name>G3JGQ1_CORMM</name>
<dbReference type="Proteomes" id="UP000001610">
    <property type="component" value="Unassembled WGS sequence"/>
</dbReference>
<reference evidence="2 3" key="1">
    <citation type="journal article" date="2011" name="Genome Biol.">
        <title>Genome sequence of the insect pathogenic fungus Cordyceps militaris, a valued traditional Chinese medicine.</title>
        <authorList>
            <person name="Zheng P."/>
            <person name="Xia Y."/>
            <person name="Xiao G."/>
            <person name="Xiong C."/>
            <person name="Hu X."/>
            <person name="Zhang S."/>
            <person name="Zheng H."/>
            <person name="Huang Y."/>
            <person name="Zhou Y."/>
            <person name="Wang S."/>
            <person name="Zhao G.P."/>
            <person name="Liu X."/>
            <person name="St Leger R.J."/>
            <person name="Wang C."/>
        </authorList>
    </citation>
    <scope>NUCLEOTIDE SEQUENCE [LARGE SCALE GENOMIC DNA]</scope>
    <source>
        <strain evidence="2 3">CM01</strain>
    </source>
</reference>
<evidence type="ECO:0000313" key="3">
    <source>
        <dbReference type="Proteomes" id="UP000001610"/>
    </source>
</evidence>
<dbReference type="AlphaFoldDB" id="G3JGQ1"/>
<dbReference type="STRING" id="983644.G3JGQ1"/>
<evidence type="ECO:0000256" key="1">
    <source>
        <dbReference type="SAM" id="MobiDB-lite"/>
    </source>
</evidence>
<evidence type="ECO:0000313" key="2">
    <source>
        <dbReference type="EMBL" id="EGX93320.1"/>
    </source>
</evidence>
<feature type="compositionally biased region" description="Polar residues" evidence="1">
    <location>
        <begin position="27"/>
        <end position="39"/>
    </location>
</feature>
<dbReference type="RefSeq" id="XP_006669903.1">
    <property type="nucleotide sequence ID" value="XM_006669840.1"/>
</dbReference>
<dbReference type="HOGENOM" id="CLU_032824_1_0_1"/>
<dbReference type="VEuPathDB" id="FungiDB:CCM_04693"/>
<dbReference type="KEGG" id="cmt:CCM_04693"/>
<protein>
    <submittedName>
        <fullName evidence="2">Tafazzin</fullName>
    </submittedName>
</protein>
<accession>G3JGQ1</accession>
<dbReference type="OrthoDB" id="5278911at2759"/>
<dbReference type="eggNOG" id="ENOG502S698">
    <property type="taxonomic scope" value="Eukaryota"/>
</dbReference>